<dbReference type="GO" id="GO:0008483">
    <property type="term" value="F:transaminase activity"/>
    <property type="evidence" value="ECO:0007669"/>
    <property type="project" value="UniProtKB-KW"/>
</dbReference>
<proteinExistence type="predicted"/>
<evidence type="ECO:0000256" key="1">
    <source>
        <dbReference type="SAM" id="MobiDB-lite"/>
    </source>
</evidence>
<keyword evidence="2" id="KW-0032">Aminotransferase</keyword>
<accession>K8DWB0</accession>
<dbReference type="EMBL" id="HF543949">
    <property type="protein sequence ID" value="CCN27185.1"/>
    <property type="molecule type" value="Genomic_DNA"/>
</dbReference>
<gene>
    <name evidence="2" type="ORF">BN425_orf_44</name>
</gene>
<dbReference type="GeneID" id="14217083"/>
<evidence type="ECO:0000313" key="2">
    <source>
        <dbReference type="EMBL" id="CCN27185.1"/>
    </source>
</evidence>
<keyword evidence="2" id="KW-0808">Transferase</keyword>
<dbReference type="KEGG" id="vg:14217083"/>
<feature type="compositionally biased region" description="Basic and acidic residues" evidence="1">
    <location>
        <begin position="285"/>
        <end position="313"/>
    </location>
</feature>
<dbReference type="Proteomes" id="UP000009397">
    <property type="component" value="Segment"/>
</dbReference>
<protein>
    <submittedName>
        <fullName evidence="2">Similar to L-gluamine-D-fructose-6-phosphate aminotransferase gene of Bacillus subilis</fullName>
    </submittedName>
</protein>
<reference evidence="3" key="1">
    <citation type="journal article" date="2013" name="PLoS ONE">
        <title>The Susceptibility of Pseudomonas aeruginosa Strains from Cystic Fibrosis Patients to Bacteriophages.</title>
        <authorList>
            <person name="Essoh C."/>
            <person name="Blouin Y."/>
            <person name="Loukou G."/>
            <person name="Cablanmian A."/>
            <person name="Lathro S."/>
            <person name="Kutter E."/>
            <person name="Thien H.V."/>
            <person name="Vergnaud G."/>
            <person name="Pourcel C."/>
        </authorList>
    </citation>
    <scope>NUCLEOTIDE SEQUENCE [LARGE SCALE GENOMIC DNA]</scope>
</reference>
<organism evidence="2 3">
    <name type="scientific">Pseudomonas phage vB_PaeP_p2-10_Or1</name>
    <dbReference type="NCBI Taxonomy" id="1234701"/>
    <lineage>
        <taxon>Viruses</taxon>
        <taxon>Duplodnaviria</taxon>
        <taxon>Heunggongvirae</taxon>
        <taxon>Uroviricota</taxon>
        <taxon>Caudoviricetes</taxon>
        <taxon>Bruynoghevirus</taxon>
        <taxon>Bruynoghevirus PaP3</taxon>
    </lineage>
</organism>
<feature type="region of interest" description="Disordered" evidence="1">
    <location>
        <begin position="277"/>
        <end position="317"/>
    </location>
</feature>
<dbReference type="RefSeq" id="YP_007183252.1">
    <property type="nucleotide sequence ID" value="NC_019813.1"/>
</dbReference>
<evidence type="ECO:0000313" key="3">
    <source>
        <dbReference type="Proteomes" id="UP000009397"/>
    </source>
</evidence>
<dbReference type="OrthoDB" id="3427at10239"/>
<name>K8DWB0_9CAUD</name>
<sequence length="407" mass="46033">MSALYSLIGHRKRDLPEIQAHEELPAIASFGFEVELEGSDEWPRIDGWNRKEDGSLRSGMEYIFDGPSSGAEAIQRVDRFAATMEAVKPAPTFRCSTHLHMDMRDSSMDVLIKTVLTYMVFEDVFFDHCEPYRRDSNFCIPFFSNDWLSQTFGRRLLAVNEDGLRIRGLMNWPKYSALNLQTVTTFGSIEFRGSHAMTSRDEMVGLMQRMLCLKAFAQGHEGVDTSEFLEVLANVDLRDVFHLGLSPDYNMSPGGREMGLAAAALAISTGIQIANGVDPMEEEQDRQRRIREQERARRIREQERAEQNRRRAELTAAATTPLSFSEEGVNRFNIARTPGEVSNLGNALMTVTALRGMGYQDATVRNVFDLTDEGVAAQVVQAFVMLMTDHTNYVLRTYGVNIHQELY</sequence>